<protein>
    <recommendedName>
        <fullName evidence="3">Serine hydrolase domain-containing protein</fullName>
    </recommendedName>
</protein>
<dbReference type="PANTHER" id="PTHR48070:SF6">
    <property type="entry name" value="ESTERASE OVCA2"/>
    <property type="match status" value="1"/>
</dbReference>
<dbReference type="RefSeq" id="XP_028471702.1">
    <property type="nucleotide sequence ID" value="XM_028621067.1"/>
</dbReference>
<evidence type="ECO:0000259" key="3">
    <source>
        <dbReference type="Pfam" id="PF03959"/>
    </source>
</evidence>
<feature type="compositionally biased region" description="Basic and acidic residues" evidence="2">
    <location>
        <begin position="7"/>
        <end position="22"/>
    </location>
</feature>
<dbReference type="Gene3D" id="3.40.50.1820">
    <property type="entry name" value="alpha/beta hydrolase"/>
    <property type="match status" value="1"/>
</dbReference>
<dbReference type="GO" id="GO:0005634">
    <property type="term" value="C:nucleus"/>
    <property type="evidence" value="ECO:0007669"/>
    <property type="project" value="TreeGrafter"/>
</dbReference>
<name>A0A427XCI1_9TREE</name>
<evidence type="ECO:0000313" key="4">
    <source>
        <dbReference type="EMBL" id="RSH76555.1"/>
    </source>
</evidence>
<proteinExistence type="predicted"/>
<dbReference type="SUPFAM" id="SSF53474">
    <property type="entry name" value="alpha/beta-Hydrolases"/>
    <property type="match status" value="1"/>
</dbReference>
<dbReference type="InterPro" id="IPR050593">
    <property type="entry name" value="LovG"/>
</dbReference>
<dbReference type="PANTHER" id="PTHR48070">
    <property type="entry name" value="ESTERASE OVCA2"/>
    <property type="match status" value="1"/>
</dbReference>
<comment type="caution">
    <text evidence="4">The sequence shown here is derived from an EMBL/GenBank/DDBJ whole genome shotgun (WGS) entry which is preliminary data.</text>
</comment>
<dbReference type="OrthoDB" id="2594284at2759"/>
<dbReference type="AlphaFoldDB" id="A0A427XCI1"/>
<feature type="region of interest" description="Disordered" evidence="2">
    <location>
        <begin position="1"/>
        <end position="43"/>
    </location>
</feature>
<feature type="domain" description="Serine hydrolase" evidence="3">
    <location>
        <begin position="45"/>
        <end position="230"/>
    </location>
</feature>
<keyword evidence="5" id="KW-1185">Reference proteome</keyword>
<keyword evidence="1" id="KW-0378">Hydrolase</keyword>
<reference evidence="4 5" key="1">
    <citation type="submission" date="2018-11" db="EMBL/GenBank/DDBJ databases">
        <title>Genome sequence of Apiotrichum porosum DSM 27194.</title>
        <authorList>
            <person name="Aliyu H."/>
            <person name="Gorte O."/>
            <person name="Ochsenreither K."/>
        </authorList>
    </citation>
    <scope>NUCLEOTIDE SEQUENCE [LARGE SCALE GENOMIC DNA]</scope>
    <source>
        <strain evidence="4 5">DSM 27194</strain>
    </source>
</reference>
<evidence type="ECO:0000256" key="1">
    <source>
        <dbReference type="ARBA" id="ARBA00022801"/>
    </source>
</evidence>
<gene>
    <name evidence="4" type="ORF">EHS24_005544</name>
</gene>
<dbReference type="Pfam" id="PF03959">
    <property type="entry name" value="FSH1"/>
    <property type="match status" value="1"/>
</dbReference>
<dbReference type="InterPro" id="IPR005645">
    <property type="entry name" value="FSH-like_dom"/>
</dbReference>
<sequence length="243" mass="26572">MVSFQNWRDRRSADKTAAEFKSPEPVTKTYNTSSTRTGQRSMPSRRLRILCLHGYHGSASVMRSQASSFAGEVAPYADLVFINAPSLAKGSYGWWHARSNMAGGGVVYSGWGDTKANLIDVFAKEGPFDGVLGLSQGAVLTSILCGLNGSHGIKFNFAMMVGGFLASDTELEKLYERHQRYSLPSIHVYGRRDGIVNPSATLELSRVFKNPTIVVHDGGHVIPQQRDAEAKMAAFVVEQWAKA</sequence>
<accession>A0A427XCI1</accession>
<dbReference type="STRING" id="105984.A0A427XCI1"/>
<feature type="compositionally biased region" description="Polar residues" evidence="2">
    <location>
        <begin position="28"/>
        <end position="42"/>
    </location>
</feature>
<evidence type="ECO:0000256" key="2">
    <source>
        <dbReference type="SAM" id="MobiDB-lite"/>
    </source>
</evidence>
<dbReference type="GO" id="GO:0005737">
    <property type="term" value="C:cytoplasm"/>
    <property type="evidence" value="ECO:0007669"/>
    <property type="project" value="TreeGrafter"/>
</dbReference>
<dbReference type="GeneID" id="39590087"/>
<evidence type="ECO:0000313" key="5">
    <source>
        <dbReference type="Proteomes" id="UP000279236"/>
    </source>
</evidence>
<dbReference type="Proteomes" id="UP000279236">
    <property type="component" value="Unassembled WGS sequence"/>
</dbReference>
<dbReference type="EMBL" id="RSCE01000024">
    <property type="protein sequence ID" value="RSH76555.1"/>
    <property type="molecule type" value="Genomic_DNA"/>
</dbReference>
<dbReference type="InterPro" id="IPR029058">
    <property type="entry name" value="AB_hydrolase_fold"/>
</dbReference>
<organism evidence="4 5">
    <name type="scientific">Apiotrichum porosum</name>
    <dbReference type="NCBI Taxonomy" id="105984"/>
    <lineage>
        <taxon>Eukaryota</taxon>
        <taxon>Fungi</taxon>
        <taxon>Dikarya</taxon>
        <taxon>Basidiomycota</taxon>
        <taxon>Agaricomycotina</taxon>
        <taxon>Tremellomycetes</taxon>
        <taxon>Trichosporonales</taxon>
        <taxon>Trichosporonaceae</taxon>
        <taxon>Apiotrichum</taxon>
    </lineage>
</organism>
<dbReference type="GO" id="GO:0016787">
    <property type="term" value="F:hydrolase activity"/>
    <property type="evidence" value="ECO:0007669"/>
    <property type="project" value="UniProtKB-KW"/>
</dbReference>